<dbReference type="InterPro" id="IPR033810">
    <property type="entry name" value="Carboxypeptidase_T"/>
</dbReference>
<evidence type="ECO:0000256" key="4">
    <source>
        <dbReference type="ARBA" id="ARBA00022670"/>
    </source>
</evidence>
<dbReference type="GO" id="GO:0004181">
    <property type="term" value="F:metallocarboxypeptidase activity"/>
    <property type="evidence" value="ECO:0007669"/>
    <property type="project" value="InterPro"/>
</dbReference>
<evidence type="ECO:0000256" key="9">
    <source>
        <dbReference type="ARBA" id="ARBA00023049"/>
    </source>
</evidence>
<evidence type="ECO:0000256" key="5">
    <source>
        <dbReference type="ARBA" id="ARBA00022723"/>
    </source>
</evidence>
<organism evidence="18 19">
    <name type="scientific">Actinokineospora iranica</name>
    <dbReference type="NCBI Taxonomy" id="1271860"/>
    <lineage>
        <taxon>Bacteria</taxon>
        <taxon>Bacillati</taxon>
        <taxon>Actinomycetota</taxon>
        <taxon>Actinomycetes</taxon>
        <taxon>Pseudonocardiales</taxon>
        <taxon>Pseudonocardiaceae</taxon>
        <taxon>Actinokineospora</taxon>
    </lineage>
</organism>
<dbReference type="PROSITE" id="PS00133">
    <property type="entry name" value="CARBOXYPEPT_ZN_2"/>
    <property type="match status" value="1"/>
</dbReference>
<dbReference type="Gene3D" id="2.60.120.260">
    <property type="entry name" value="Galactose-binding domain-like"/>
    <property type="match status" value="1"/>
</dbReference>
<dbReference type="InterPro" id="IPR057246">
    <property type="entry name" value="CARBOXYPEPT_ZN_1"/>
</dbReference>
<comment type="similarity">
    <text evidence="2 14">Belongs to the peptidase M14 family.</text>
</comment>
<feature type="active site" description="Proton donor/acceptor" evidence="14">
    <location>
        <position position="381"/>
    </location>
</feature>
<feature type="domain" description="Peptidase M14" evidence="17">
    <location>
        <begin position="112"/>
        <end position="418"/>
    </location>
</feature>
<dbReference type="PANTHER" id="PTHR11705:SF143">
    <property type="entry name" value="SLL0236 PROTEIN"/>
    <property type="match status" value="1"/>
</dbReference>
<keyword evidence="3" id="KW-0121">Carboxypeptidase</keyword>
<dbReference type="EC" id="3.4.17.18" evidence="12"/>
<gene>
    <name evidence="18" type="ORF">SAMN05216174_109185</name>
</gene>
<evidence type="ECO:0000259" key="17">
    <source>
        <dbReference type="PROSITE" id="PS52035"/>
    </source>
</evidence>
<evidence type="ECO:0000256" key="10">
    <source>
        <dbReference type="ARBA" id="ARBA00050859"/>
    </source>
</evidence>
<sequence>MTRTRLSILVGALAALALILSMNSAAAGQQAPTVRASAEYHVIGVKTAQQRTAVAGTGAAVNGVEDSRMLITATPAEVTRIRAMGFTVEAESAVLGDRGAVAPADFPSADSNYHNFAEMTAELNKAVADHPGLITKQVIGKSYQNRDIVAVKVSDNAATDETEPEVLFTAHQHAREHLTVEMALYLVNTLTDTYATDSRVKALVDSREIWIIPDVNPDGGEFDISTGSYQGWRKNRQPNTGSTNVGTDLNRNWDFKWGCCGGSSGSTGSETYRGPSPASSPEVRALQDFVTSRAACGKQQITAAIDFHTYSELVLWPYGYTRDDTAPGLTAEDQRVFSTLGRAMAQLNGYTPEQASDLYITDGSIDDYLWGVHKIYAYTFEMYPASAGGLSGFYPPDEVIGRETARNKAPVLHLLDYADCPRRAIGLTCDGTQPPAGKVFENATNVPIPDAGAAVTSDIAVTGVTGNAPTALQVAVDIKHTYRGDLVIDLVAPDGSAYRLKNSSSSDSADNVITTYTVNASAAVANGTWKLRAQDLYSVDTGFIDLWRLTF</sequence>
<feature type="domain" description="P/Homo B" evidence="16">
    <location>
        <begin position="432"/>
        <end position="551"/>
    </location>
</feature>
<dbReference type="Pfam" id="PF00246">
    <property type="entry name" value="Peptidase_M14"/>
    <property type="match status" value="1"/>
</dbReference>
<evidence type="ECO:0000313" key="19">
    <source>
        <dbReference type="Proteomes" id="UP000199501"/>
    </source>
</evidence>
<dbReference type="Pfam" id="PF01483">
    <property type="entry name" value="P_proprotein"/>
    <property type="match status" value="1"/>
</dbReference>
<dbReference type="STRING" id="1271860.SAMN05216174_109185"/>
<dbReference type="GO" id="GO:0008270">
    <property type="term" value="F:zinc ion binding"/>
    <property type="evidence" value="ECO:0007669"/>
    <property type="project" value="InterPro"/>
</dbReference>
<dbReference type="SUPFAM" id="SSF53187">
    <property type="entry name" value="Zn-dependent exopeptidases"/>
    <property type="match status" value="1"/>
</dbReference>
<accession>A0A1G6TLV9</accession>
<comment type="catalytic activity">
    <reaction evidence="10">
        <text>Releases a C-terminal residue, which may be hydrophobic or positively charged.</text>
        <dbReference type="EC" id="3.4.17.18"/>
    </reaction>
</comment>
<dbReference type="FunFam" id="2.60.120.260:FF:000149">
    <property type="entry name" value="Leupeptin-inactivating enzyme 1"/>
    <property type="match status" value="1"/>
</dbReference>
<dbReference type="CDD" id="cd03859">
    <property type="entry name" value="M14_CPT"/>
    <property type="match status" value="1"/>
</dbReference>
<evidence type="ECO:0000256" key="7">
    <source>
        <dbReference type="ARBA" id="ARBA00022801"/>
    </source>
</evidence>
<evidence type="ECO:0000256" key="2">
    <source>
        <dbReference type="ARBA" id="ARBA00005988"/>
    </source>
</evidence>
<dbReference type="InterPro" id="IPR008979">
    <property type="entry name" value="Galactose-bd-like_sf"/>
</dbReference>
<dbReference type="AlphaFoldDB" id="A0A1G6TLV9"/>
<dbReference type="Proteomes" id="UP000199501">
    <property type="component" value="Unassembled WGS sequence"/>
</dbReference>
<evidence type="ECO:0000256" key="3">
    <source>
        <dbReference type="ARBA" id="ARBA00022645"/>
    </source>
</evidence>
<keyword evidence="19" id="KW-1185">Reference proteome</keyword>
<dbReference type="FunFam" id="3.40.630.10:FF:000084">
    <property type="entry name" value="Carboxypeptidase B2"/>
    <property type="match status" value="1"/>
</dbReference>
<evidence type="ECO:0000256" key="8">
    <source>
        <dbReference type="ARBA" id="ARBA00022833"/>
    </source>
</evidence>
<evidence type="ECO:0000256" key="11">
    <source>
        <dbReference type="ARBA" id="ARBA00055464"/>
    </source>
</evidence>
<evidence type="ECO:0000256" key="14">
    <source>
        <dbReference type="PROSITE-ProRule" id="PRU01379"/>
    </source>
</evidence>
<dbReference type="InterPro" id="IPR002884">
    <property type="entry name" value="P_dom"/>
</dbReference>
<keyword evidence="9" id="KW-0482">Metalloprotease</keyword>
<dbReference type="PANTHER" id="PTHR11705">
    <property type="entry name" value="PROTEASE FAMILY M14 CARBOXYPEPTIDASE A,B"/>
    <property type="match status" value="1"/>
</dbReference>
<reference evidence="19" key="1">
    <citation type="submission" date="2016-10" db="EMBL/GenBank/DDBJ databases">
        <authorList>
            <person name="Varghese N."/>
            <person name="Submissions S."/>
        </authorList>
    </citation>
    <scope>NUCLEOTIDE SEQUENCE [LARGE SCALE GENOMIC DNA]</scope>
    <source>
        <strain evidence="19">IBRC-M 10403</strain>
    </source>
</reference>
<comment type="function">
    <text evidence="11">Carboxypeptidase that possesses the specificities of both mammalian Cpase A and B. Thus shows broad substrate specificity, being able to cleave Cbz-Gly-Leu, Cbz-Gly-Val, Cbz-Gly-Phe, Cbz-Gly-Lys and Bz-Gly-Arg in vitro.</text>
</comment>
<dbReference type="GO" id="GO:0005615">
    <property type="term" value="C:extracellular space"/>
    <property type="evidence" value="ECO:0007669"/>
    <property type="project" value="TreeGrafter"/>
</dbReference>
<keyword evidence="6 15" id="KW-0732">Signal</keyword>
<evidence type="ECO:0000313" key="18">
    <source>
        <dbReference type="EMBL" id="SDD29397.1"/>
    </source>
</evidence>
<dbReference type="GO" id="GO:0004252">
    <property type="term" value="F:serine-type endopeptidase activity"/>
    <property type="evidence" value="ECO:0007669"/>
    <property type="project" value="InterPro"/>
</dbReference>
<dbReference type="InterPro" id="IPR057247">
    <property type="entry name" value="CARBOXYPEPT_ZN_2"/>
</dbReference>
<dbReference type="PROSITE" id="PS52035">
    <property type="entry name" value="PEPTIDASE_M14"/>
    <property type="match status" value="1"/>
</dbReference>
<keyword evidence="4" id="KW-0645">Protease</keyword>
<keyword evidence="5" id="KW-0479">Metal-binding</keyword>
<feature type="signal peptide" evidence="15">
    <location>
        <begin position="1"/>
        <end position="27"/>
    </location>
</feature>
<comment type="cofactor">
    <cofactor evidence="1">
        <name>Zn(2+)</name>
        <dbReference type="ChEBI" id="CHEBI:29105"/>
    </cofactor>
</comment>
<dbReference type="InterPro" id="IPR000834">
    <property type="entry name" value="Peptidase_M14"/>
</dbReference>
<dbReference type="SMART" id="SM00631">
    <property type="entry name" value="Zn_pept"/>
    <property type="match status" value="1"/>
</dbReference>
<dbReference type="PROSITE" id="PS00132">
    <property type="entry name" value="CARBOXYPEPT_ZN_1"/>
    <property type="match status" value="1"/>
</dbReference>
<dbReference type="GO" id="GO:0006508">
    <property type="term" value="P:proteolysis"/>
    <property type="evidence" value="ECO:0007669"/>
    <property type="project" value="UniProtKB-KW"/>
</dbReference>
<feature type="chain" id="PRO_5039531675" description="Zinc carboxypeptidase" evidence="15">
    <location>
        <begin position="28"/>
        <end position="551"/>
    </location>
</feature>
<keyword evidence="8" id="KW-0862">Zinc</keyword>
<evidence type="ECO:0000256" key="6">
    <source>
        <dbReference type="ARBA" id="ARBA00022729"/>
    </source>
</evidence>
<dbReference type="PROSITE" id="PS51829">
    <property type="entry name" value="P_HOMO_B"/>
    <property type="match status" value="1"/>
</dbReference>
<evidence type="ECO:0000256" key="1">
    <source>
        <dbReference type="ARBA" id="ARBA00001947"/>
    </source>
</evidence>
<evidence type="ECO:0000256" key="12">
    <source>
        <dbReference type="ARBA" id="ARBA00066554"/>
    </source>
</evidence>
<name>A0A1G6TLV9_9PSEU</name>
<dbReference type="Gene3D" id="3.40.630.10">
    <property type="entry name" value="Zn peptidases"/>
    <property type="match status" value="1"/>
</dbReference>
<keyword evidence="7" id="KW-0378">Hydrolase</keyword>
<evidence type="ECO:0000256" key="15">
    <source>
        <dbReference type="SAM" id="SignalP"/>
    </source>
</evidence>
<dbReference type="EMBL" id="FMZZ01000009">
    <property type="protein sequence ID" value="SDD29397.1"/>
    <property type="molecule type" value="Genomic_DNA"/>
</dbReference>
<evidence type="ECO:0000259" key="16">
    <source>
        <dbReference type="PROSITE" id="PS51829"/>
    </source>
</evidence>
<protein>
    <recommendedName>
        <fullName evidence="13">Zinc carboxypeptidase</fullName>
        <ecNumber evidence="12">3.4.17.18</ecNumber>
    </recommendedName>
</protein>
<proteinExistence type="inferred from homology"/>
<evidence type="ECO:0000256" key="13">
    <source>
        <dbReference type="ARBA" id="ARBA00074273"/>
    </source>
</evidence>
<dbReference type="SUPFAM" id="SSF49785">
    <property type="entry name" value="Galactose-binding domain-like"/>
    <property type="match status" value="1"/>
</dbReference>
<dbReference type="PRINTS" id="PR00765">
    <property type="entry name" value="CRBOXYPTASEA"/>
</dbReference>